<gene>
    <name evidence="3" type="primary">WBP2</name>
    <name evidence="3" type="ORF">MS3_00010293</name>
</gene>
<protein>
    <submittedName>
        <fullName evidence="3">WW domain binding protein 2</fullName>
    </submittedName>
</protein>
<dbReference type="Pfam" id="PF02893">
    <property type="entry name" value="GRAM"/>
    <property type="match status" value="1"/>
</dbReference>
<dbReference type="GO" id="GO:0005634">
    <property type="term" value="C:nucleus"/>
    <property type="evidence" value="ECO:0007669"/>
    <property type="project" value="TreeGrafter"/>
</dbReference>
<dbReference type="GeneID" id="75578110"/>
<reference evidence="3" key="3">
    <citation type="submission" date="2021-06" db="EMBL/GenBank/DDBJ databases">
        <title>Chromosome-level genome assembly for S. haematobium.</title>
        <authorList>
            <person name="Stroehlein A.J."/>
        </authorList>
    </citation>
    <scope>NUCLEOTIDE SEQUENCE</scope>
</reference>
<feature type="non-terminal residue" evidence="3">
    <location>
        <position position="1"/>
    </location>
</feature>
<evidence type="ECO:0000313" key="4">
    <source>
        <dbReference type="Proteomes" id="UP000471633"/>
    </source>
</evidence>
<dbReference type="EMBL" id="AMPZ03000002">
    <property type="protein sequence ID" value="KAH9589746.1"/>
    <property type="molecule type" value="Genomic_DNA"/>
</dbReference>
<dbReference type="GO" id="GO:0031490">
    <property type="term" value="F:chromatin DNA binding"/>
    <property type="evidence" value="ECO:0007669"/>
    <property type="project" value="TreeGrafter"/>
</dbReference>
<evidence type="ECO:0000259" key="2">
    <source>
        <dbReference type="Pfam" id="PF02893"/>
    </source>
</evidence>
<dbReference type="CDD" id="cd13214">
    <property type="entry name" value="PH-GRAM_WBP2"/>
    <property type="match status" value="1"/>
</dbReference>
<dbReference type="Proteomes" id="UP000471633">
    <property type="component" value="Unassembled WGS sequence"/>
</dbReference>
<dbReference type="InterPro" id="IPR004182">
    <property type="entry name" value="GRAM"/>
</dbReference>
<comment type="caution">
    <text evidence="3">The sequence shown here is derived from an EMBL/GenBank/DDBJ whole genome shotgun (WGS) entry which is preliminary data.</text>
</comment>
<dbReference type="RefSeq" id="XP_051070293.1">
    <property type="nucleotide sequence ID" value="XM_051218653.1"/>
</dbReference>
<evidence type="ECO:0000313" key="3">
    <source>
        <dbReference type="EMBL" id="KAH9589746.1"/>
    </source>
</evidence>
<evidence type="ECO:0000256" key="1">
    <source>
        <dbReference type="SAM" id="MobiDB-lite"/>
    </source>
</evidence>
<dbReference type="PANTHER" id="PTHR31606">
    <property type="entry name" value="WW DOMAIN BINDING PROTEIN 2, ISOFORM E"/>
    <property type="match status" value="1"/>
</dbReference>
<feature type="compositionally biased region" description="Polar residues" evidence="1">
    <location>
        <begin position="330"/>
        <end position="343"/>
    </location>
</feature>
<dbReference type="PANTHER" id="PTHR31606:SF1">
    <property type="entry name" value="WW DOMAIN BINDING PROTEIN 2, ISOFORM E"/>
    <property type="match status" value="1"/>
</dbReference>
<dbReference type="KEGG" id="shx:MS3_00010293"/>
<sequence>LRHRGQFILFWRRLFRRIQIGYHIEMSMNQSHSANGNGVILFYGERMLIYYDGCHVELEGQFLKFSHMGRLYLTSHRVIFINKKASSGVLSFSMPFVNMKEVDIKQPVFGANRVEGIITAEPNGGWQGEAKFSLTFKKGGAIEFGTTLIELGRRACSAKQHFKPPNAYSSVADMNGAGQYYACPPPAYSAPYNDPYYGFVRPHEAFTVPQAETLYQVRAPPPYPGATPTTMANDFGPTGTSQYTTPYPTTSTTIGGNAPYPVTNSKYESKSNEAVAFNGPANVVSGGYYFPEDPFSVYVQPSAPNYPGNPPSYPGNTQDNHNQPPPYPTENYSQQQNASKKNQ</sequence>
<reference evidence="3" key="4">
    <citation type="journal article" date="2022" name="PLoS Pathog.">
        <title>Chromosome-level genome of Schistosoma haematobium underpins genome-wide explorations of molecular variation.</title>
        <authorList>
            <person name="Stroehlein A.J."/>
            <person name="Korhonen P.K."/>
            <person name="Lee V.V."/>
            <person name="Ralph S.A."/>
            <person name="Mentink-Kane M."/>
            <person name="You H."/>
            <person name="McManus D.P."/>
            <person name="Tchuente L.T."/>
            <person name="Stothard J.R."/>
            <person name="Kaur P."/>
            <person name="Dudchenko O."/>
            <person name="Aiden E.L."/>
            <person name="Yang B."/>
            <person name="Yang H."/>
            <person name="Emery A.M."/>
            <person name="Webster B.L."/>
            <person name="Brindley P.J."/>
            <person name="Rollinson D."/>
            <person name="Chang B.C.H."/>
            <person name="Gasser R.B."/>
            <person name="Young N.D."/>
        </authorList>
    </citation>
    <scope>NUCLEOTIDE SEQUENCE</scope>
</reference>
<feature type="domain" description="GRAM" evidence="2">
    <location>
        <begin position="66"/>
        <end position="149"/>
    </location>
</feature>
<proteinExistence type="predicted"/>
<dbReference type="AlphaFoldDB" id="A0A922S1E6"/>
<name>A0A922S1E6_SCHHA</name>
<feature type="region of interest" description="Disordered" evidence="1">
    <location>
        <begin position="301"/>
        <end position="343"/>
    </location>
</feature>
<dbReference type="InterPro" id="IPR044852">
    <property type="entry name" value="WBP2-like"/>
</dbReference>
<reference evidence="3" key="1">
    <citation type="journal article" date="2012" name="Nat. Genet.">
        <title>Whole-genome sequence of Schistosoma haematobium.</title>
        <authorList>
            <person name="Young N.D."/>
            <person name="Jex A.R."/>
            <person name="Li B."/>
            <person name="Liu S."/>
            <person name="Yang L."/>
            <person name="Xiong Z."/>
            <person name="Li Y."/>
            <person name="Cantacessi C."/>
            <person name="Hall R.S."/>
            <person name="Xu X."/>
            <person name="Chen F."/>
            <person name="Wu X."/>
            <person name="Zerlotini A."/>
            <person name="Oliveira G."/>
            <person name="Hofmann A."/>
            <person name="Zhang G."/>
            <person name="Fang X."/>
            <person name="Kang Y."/>
            <person name="Campbell B.E."/>
            <person name="Loukas A."/>
            <person name="Ranganathan S."/>
            <person name="Rollinson D."/>
            <person name="Rinaldi G."/>
            <person name="Brindley P.J."/>
            <person name="Yang H."/>
            <person name="Wang J."/>
            <person name="Wang J."/>
            <person name="Gasser R.B."/>
        </authorList>
    </citation>
    <scope>NUCLEOTIDE SEQUENCE</scope>
</reference>
<accession>A0A922S1E6</accession>
<keyword evidence="4" id="KW-1185">Reference proteome</keyword>
<organism evidence="3 4">
    <name type="scientific">Schistosoma haematobium</name>
    <name type="common">Blood fluke</name>
    <dbReference type="NCBI Taxonomy" id="6185"/>
    <lineage>
        <taxon>Eukaryota</taxon>
        <taxon>Metazoa</taxon>
        <taxon>Spiralia</taxon>
        <taxon>Lophotrochozoa</taxon>
        <taxon>Platyhelminthes</taxon>
        <taxon>Trematoda</taxon>
        <taxon>Digenea</taxon>
        <taxon>Strigeidida</taxon>
        <taxon>Schistosomatoidea</taxon>
        <taxon>Schistosomatidae</taxon>
        <taxon>Schistosoma</taxon>
    </lineage>
</organism>
<reference evidence="3" key="2">
    <citation type="journal article" date="2019" name="Gigascience">
        <title>High-quality Schistosoma haematobium genome achieved by single-molecule and long-range sequencing.</title>
        <authorList>
            <person name="Stroehlein A.J."/>
            <person name="Korhonen P.K."/>
            <person name="Chong T.M."/>
            <person name="Lim Y.L."/>
            <person name="Chan K.G."/>
            <person name="Webster B."/>
            <person name="Rollinson D."/>
            <person name="Brindley P.J."/>
            <person name="Gasser R.B."/>
            <person name="Young N.D."/>
        </authorList>
    </citation>
    <scope>NUCLEOTIDE SEQUENCE</scope>
</reference>
<dbReference type="CTD" id="23558"/>
<dbReference type="GO" id="GO:0003713">
    <property type="term" value="F:transcription coactivator activity"/>
    <property type="evidence" value="ECO:0007669"/>
    <property type="project" value="InterPro"/>
</dbReference>
<dbReference type="SUPFAM" id="SSF50729">
    <property type="entry name" value="PH domain-like"/>
    <property type="match status" value="1"/>
</dbReference>